<proteinExistence type="predicted"/>
<dbReference type="Pfam" id="PF00158">
    <property type="entry name" value="Sigma54_activat"/>
    <property type="match status" value="1"/>
</dbReference>
<evidence type="ECO:0000256" key="2">
    <source>
        <dbReference type="ARBA" id="ARBA00022741"/>
    </source>
</evidence>
<keyword evidence="7" id="KW-0804">Transcription</keyword>
<dbReference type="RefSeq" id="WP_237377630.1">
    <property type="nucleotide sequence ID" value="NZ_CP071793.1"/>
</dbReference>
<reference evidence="12" key="1">
    <citation type="submission" date="2021-03" db="EMBL/GenBank/DDBJ databases">
        <title>Acanthopleuribacteraceae sp. M133.</title>
        <authorList>
            <person name="Wang G."/>
        </authorList>
    </citation>
    <scope>NUCLEOTIDE SEQUENCE</scope>
    <source>
        <strain evidence="12">M133</strain>
    </source>
</reference>
<dbReference type="PANTHER" id="PTHR32071">
    <property type="entry name" value="TRANSCRIPTIONAL REGULATORY PROTEIN"/>
    <property type="match status" value="1"/>
</dbReference>
<dbReference type="FunFam" id="3.40.50.2300:FF:000018">
    <property type="entry name" value="DNA-binding transcriptional regulator NtrC"/>
    <property type="match status" value="1"/>
</dbReference>
<dbReference type="Pfam" id="PF25601">
    <property type="entry name" value="AAA_lid_14"/>
    <property type="match status" value="1"/>
</dbReference>
<dbReference type="GO" id="GO:0043565">
    <property type="term" value="F:sequence-specific DNA binding"/>
    <property type="evidence" value="ECO:0007669"/>
    <property type="project" value="InterPro"/>
</dbReference>
<dbReference type="PANTHER" id="PTHR32071:SF21">
    <property type="entry name" value="TRANSCRIPTIONAL REGULATORY PROTEIN FLGR"/>
    <property type="match status" value="1"/>
</dbReference>
<dbReference type="Pfam" id="PF02954">
    <property type="entry name" value="HTH_8"/>
    <property type="match status" value="1"/>
</dbReference>
<dbReference type="AlphaFoldDB" id="A0A8A4TDG5"/>
<dbReference type="Proteomes" id="UP000663929">
    <property type="component" value="Chromosome"/>
</dbReference>
<accession>A0A8A4TDG5</accession>
<dbReference type="CDD" id="cd00009">
    <property type="entry name" value="AAA"/>
    <property type="match status" value="1"/>
</dbReference>
<feature type="region of interest" description="Disordered" evidence="9">
    <location>
        <begin position="393"/>
        <end position="412"/>
    </location>
</feature>
<evidence type="ECO:0000256" key="8">
    <source>
        <dbReference type="PROSITE-ProRule" id="PRU00169"/>
    </source>
</evidence>
<feature type="domain" description="Response regulatory" evidence="11">
    <location>
        <begin position="9"/>
        <end position="123"/>
    </location>
</feature>
<dbReference type="PRINTS" id="PR01590">
    <property type="entry name" value="HTHFIS"/>
</dbReference>
<dbReference type="GO" id="GO:0000160">
    <property type="term" value="P:phosphorelay signal transduction system"/>
    <property type="evidence" value="ECO:0007669"/>
    <property type="project" value="UniProtKB-KW"/>
</dbReference>
<evidence type="ECO:0000256" key="9">
    <source>
        <dbReference type="SAM" id="MobiDB-lite"/>
    </source>
</evidence>
<dbReference type="SMART" id="SM00382">
    <property type="entry name" value="AAA"/>
    <property type="match status" value="1"/>
</dbReference>
<protein>
    <submittedName>
        <fullName evidence="12">Sigma-54-dependent Fis family transcriptional regulator</fullName>
    </submittedName>
</protein>
<sequence>MTFRPEAYRILVVDDDSGMRLAMAETLKRKRYQVDQAEDGETGLSMVAKHSYQALITDLRMPGMTGLELLSEVKKVSPATEVLLVTAYGTIPTAVEAMKYGAYDFIQKPFSAKDLEKIVYNALVKNMPENAYKARDEGEDRYRIVTRSEKMLQLLEMAKRAAKSNATVLIQAESGTGKELLARFICRHSERGKKPVIAINCAALPDNLLESELFGYEKGSFTGALHAKPGKFELADGGTILLDEIGEMPLSLQAKLLRVLQEQEVDRIGGKQPIHVDVRVIAMTNRDLKKRIEEGNFREDLYYRLNVIPMEIASLRERKEDLDELVGFFMKKFGRTEARLSVAARNILMRYHWPGNVRELENMIQRALILSPNDVLEIGDLFQFQGDDVPRVETSAPAVDGGEASGDGSERGGYRIHAGMSVAEAERILIELTLGETQNNKTHAAKMLGISLRTLRNKLNEYAASGNPVNISKG</sequence>
<evidence type="ECO:0000256" key="6">
    <source>
        <dbReference type="ARBA" id="ARBA00023125"/>
    </source>
</evidence>
<keyword evidence="6" id="KW-0238">DNA-binding</keyword>
<evidence type="ECO:0000256" key="7">
    <source>
        <dbReference type="ARBA" id="ARBA00023163"/>
    </source>
</evidence>
<dbReference type="FunFam" id="3.40.50.300:FF:000006">
    <property type="entry name" value="DNA-binding transcriptional regulator NtrC"/>
    <property type="match status" value="1"/>
</dbReference>
<dbReference type="InterPro" id="IPR002078">
    <property type="entry name" value="Sigma_54_int"/>
</dbReference>
<keyword evidence="4" id="KW-0902">Two-component regulatory system</keyword>
<dbReference type="Gene3D" id="1.10.10.60">
    <property type="entry name" value="Homeodomain-like"/>
    <property type="match status" value="1"/>
</dbReference>
<feature type="domain" description="Sigma-54 factor interaction" evidence="10">
    <location>
        <begin position="144"/>
        <end position="369"/>
    </location>
</feature>
<evidence type="ECO:0000256" key="5">
    <source>
        <dbReference type="ARBA" id="ARBA00023015"/>
    </source>
</evidence>
<dbReference type="InterPro" id="IPR027417">
    <property type="entry name" value="P-loop_NTPase"/>
</dbReference>
<dbReference type="EMBL" id="CP071793">
    <property type="protein sequence ID" value="QTD47966.1"/>
    <property type="molecule type" value="Genomic_DNA"/>
</dbReference>
<evidence type="ECO:0000256" key="4">
    <source>
        <dbReference type="ARBA" id="ARBA00023012"/>
    </source>
</evidence>
<dbReference type="Pfam" id="PF00072">
    <property type="entry name" value="Response_reg"/>
    <property type="match status" value="1"/>
</dbReference>
<evidence type="ECO:0000313" key="12">
    <source>
        <dbReference type="EMBL" id="QTD47966.1"/>
    </source>
</evidence>
<dbReference type="SUPFAM" id="SSF52172">
    <property type="entry name" value="CheY-like"/>
    <property type="match status" value="1"/>
</dbReference>
<dbReference type="PROSITE" id="PS00688">
    <property type="entry name" value="SIGMA54_INTERACT_3"/>
    <property type="match status" value="1"/>
</dbReference>
<dbReference type="SUPFAM" id="SSF52540">
    <property type="entry name" value="P-loop containing nucleoside triphosphate hydrolases"/>
    <property type="match status" value="1"/>
</dbReference>
<dbReference type="SUPFAM" id="SSF46689">
    <property type="entry name" value="Homeodomain-like"/>
    <property type="match status" value="1"/>
</dbReference>
<dbReference type="Gene3D" id="1.10.8.60">
    <property type="match status" value="1"/>
</dbReference>
<dbReference type="PROSITE" id="PS00676">
    <property type="entry name" value="SIGMA54_INTERACT_2"/>
    <property type="match status" value="1"/>
</dbReference>
<dbReference type="InterPro" id="IPR011006">
    <property type="entry name" value="CheY-like_superfamily"/>
</dbReference>
<dbReference type="SMART" id="SM00448">
    <property type="entry name" value="REC"/>
    <property type="match status" value="1"/>
</dbReference>
<keyword evidence="1 8" id="KW-0597">Phosphoprotein</keyword>
<dbReference type="InterPro" id="IPR058031">
    <property type="entry name" value="AAA_lid_NorR"/>
</dbReference>
<dbReference type="InterPro" id="IPR002197">
    <property type="entry name" value="HTH_Fis"/>
</dbReference>
<name>A0A8A4TDG5_SULCO</name>
<gene>
    <name evidence="12" type="ORF">J3U87_20460</name>
</gene>
<dbReference type="GO" id="GO:0006355">
    <property type="term" value="P:regulation of DNA-templated transcription"/>
    <property type="evidence" value="ECO:0007669"/>
    <property type="project" value="InterPro"/>
</dbReference>
<dbReference type="InterPro" id="IPR025943">
    <property type="entry name" value="Sigma_54_int_dom_ATP-bd_2"/>
</dbReference>
<evidence type="ECO:0000256" key="3">
    <source>
        <dbReference type="ARBA" id="ARBA00022840"/>
    </source>
</evidence>
<evidence type="ECO:0000256" key="1">
    <source>
        <dbReference type="ARBA" id="ARBA00022553"/>
    </source>
</evidence>
<keyword evidence="3" id="KW-0067">ATP-binding</keyword>
<keyword evidence="13" id="KW-1185">Reference proteome</keyword>
<dbReference type="PROSITE" id="PS50110">
    <property type="entry name" value="RESPONSE_REGULATORY"/>
    <property type="match status" value="1"/>
</dbReference>
<dbReference type="InterPro" id="IPR009057">
    <property type="entry name" value="Homeodomain-like_sf"/>
</dbReference>
<dbReference type="PROSITE" id="PS50045">
    <property type="entry name" value="SIGMA54_INTERACT_4"/>
    <property type="match status" value="1"/>
</dbReference>
<feature type="modified residue" description="4-aspartylphosphate" evidence="8">
    <location>
        <position position="58"/>
    </location>
</feature>
<dbReference type="InterPro" id="IPR003593">
    <property type="entry name" value="AAA+_ATPase"/>
</dbReference>
<organism evidence="12 13">
    <name type="scientific">Sulfidibacter corallicola</name>
    <dbReference type="NCBI Taxonomy" id="2818388"/>
    <lineage>
        <taxon>Bacteria</taxon>
        <taxon>Pseudomonadati</taxon>
        <taxon>Acidobacteriota</taxon>
        <taxon>Holophagae</taxon>
        <taxon>Acanthopleuribacterales</taxon>
        <taxon>Acanthopleuribacteraceae</taxon>
        <taxon>Sulfidibacter</taxon>
    </lineage>
</organism>
<dbReference type="Gene3D" id="3.40.50.2300">
    <property type="match status" value="1"/>
</dbReference>
<keyword evidence="5" id="KW-0805">Transcription regulation</keyword>
<dbReference type="InterPro" id="IPR001789">
    <property type="entry name" value="Sig_transdc_resp-reg_receiver"/>
</dbReference>
<dbReference type="InterPro" id="IPR025944">
    <property type="entry name" value="Sigma_54_int_dom_CS"/>
</dbReference>
<dbReference type="GO" id="GO:0005524">
    <property type="term" value="F:ATP binding"/>
    <property type="evidence" value="ECO:0007669"/>
    <property type="project" value="UniProtKB-KW"/>
</dbReference>
<evidence type="ECO:0000259" key="11">
    <source>
        <dbReference type="PROSITE" id="PS50110"/>
    </source>
</evidence>
<evidence type="ECO:0000313" key="13">
    <source>
        <dbReference type="Proteomes" id="UP000663929"/>
    </source>
</evidence>
<dbReference type="KEGG" id="scor:J3U87_20460"/>
<evidence type="ECO:0000259" key="10">
    <source>
        <dbReference type="PROSITE" id="PS50045"/>
    </source>
</evidence>
<keyword evidence="2" id="KW-0547">Nucleotide-binding</keyword>
<dbReference type="Gene3D" id="3.40.50.300">
    <property type="entry name" value="P-loop containing nucleotide triphosphate hydrolases"/>
    <property type="match status" value="1"/>
</dbReference>